<feature type="region of interest" description="Disordered" evidence="12">
    <location>
        <begin position="211"/>
        <end position="238"/>
    </location>
</feature>
<feature type="region of interest" description="Disordered" evidence="12">
    <location>
        <begin position="541"/>
        <end position="563"/>
    </location>
</feature>
<dbReference type="CTD" id="84140"/>
<dbReference type="InterPro" id="IPR051655">
    <property type="entry name" value="FAM161"/>
</dbReference>
<evidence type="ECO:0000256" key="7">
    <source>
        <dbReference type="ARBA" id="ARBA00023069"/>
    </source>
</evidence>
<protein>
    <recommendedName>
        <fullName evidence="11">Protein FAM161A</fullName>
    </recommendedName>
</protein>
<proteinExistence type="inferred from homology"/>
<reference evidence="13" key="2">
    <citation type="submission" date="2025-09" db="UniProtKB">
        <authorList>
            <consortium name="Ensembl"/>
        </authorList>
    </citation>
    <scope>IDENTIFICATION</scope>
</reference>
<feature type="compositionally biased region" description="Basic and acidic residues" evidence="12">
    <location>
        <begin position="757"/>
        <end position="767"/>
    </location>
</feature>
<feature type="compositionally biased region" description="Basic and acidic residues" evidence="12">
    <location>
        <begin position="408"/>
        <end position="417"/>
    </location>
</feature>
<organism evidence="13 14">
    <name type="scientific">Cyprinodon variegatus</name>
    <name type="common">Sheepshead minnow</name>
    <dbReference type="NCBI Taxonomy" id="28743"/>
    <lineage>
        <taxon>Eukaryota</taxon>
        <taxon>Metazoa</taxon>
        <taxon>Chordata</taxon>
        <taxon>Craniata</taxon>
        <taxon>Vertebrata</taxon>
        <taxon>Euteleostomi</taxon>
        <taxon>Actinopterygii</taxon>
        <taxon>Neopterygii</taxon>
        <taxon>Teleostei</taxon>
        <taxon>Neoteleostei</taxon>
        <taxon>Acanthomorphata</taxon>
        <taxon>Ovalentaria</taxon>
        <taxon>Atherinomorphae</taxon>
        <taxon>Cyprinodontiformes</taxon>
        <taxon>Cyprinodontidae</taxon>
        <taxon>Cyprinodon</taxon>
    </lineage>
</organism>
<dbReference type="OMA" id="EVTECQR"/>
<evidence type="ECO:0000256" key="8">
    <source>
        <dbReference type="ARBA" id="ARBA00023212"/>
    </source>
</evidence>
<reference evidence="13" key="1">
    <citation type="submission" date="2025-08" db="UniProtKB">
        <authorList>
            <consortium name="Ensembl"/>
        </authorList>
    </citation>
    <scope>IDENTIFICATION</scope>
</reference>
<comment type="function">
    <text evidence="10">Involved in ciliogenesis.</text>
</comment>
<keyword evidence="9" id="KW-0966">Cell projection</keyword>
<evidence type="ECO:0000256" key="5">
    <source>
        <dbReference type="ARBA" id="ARBA00022794"/>
    </source>
</evidence>
<dbReference type="PANTHER" id="PTHR21501:SF3">
    <property type="entry name" value="PROTEIN FAM161A"/>
    <property type="match status" value="1"/>
</dbReference>
<evidence type="ECO:0000256" key="4">
    <source>
        <dbReference type="ARBA" id="ARBA00022490"/>
    </source>
</evidence>
<comment type="similarity">
    <text evidence="3">Belongs to the FAM161 family.</text>
</comment>
<sequence length="767" mass="88933">MANPHRTNILVTSCLKTPVDPHTKAPLASYERDRVLPFTARSHLDNRDYEKELEYEEMGSDFCHEDYLEKGVPHIRSGHKAAGGFLDLSKIFFSNEEYYSKLEELKKAHLRTMAELESMYQQKLQLKSMEPLDMATLELGCRVPWSSISPAASHHRLRKSHSAVELRWGSGQSDSSDENEATSCNVEKGLLFSPKECIKNMWKDFKVSPVNHRTSSSSLHSMPGDGRSGRRRERRNPKVTVAKPFHMTLREAEKQKHGIKTRSEVELENAELRRQLEEVTECQRQFRASPVPAHVHLPVYEELQERNEERRKAMREREAQHLRALQKPFSFLERERLKREQKQLHQQQQSDQEKVKPFKAKPVPKSVYAAASGEQMKEEQLYRSIKIQMRAQEMLRSASVPPSMLTRRLSDRKKTKDGSAAAGGNDGFPHKPQINKEVPDFNASYRRFQKQLERRKDVKPTTACEPFELKTSQISSHRERILADIEKDQGSPRMLRWPHIKPGTSQTPNSSLCSSLSGSLELLPAKVTDATKKRHEAVRKALEQRKKAEEEEERRREKQRERERMLQRMVLKRAQANDPHLALSQTYKSKLKDFRKQDIQRKKEYRQEIKEMQERVKGRPLLLEQVTQRNARQAAEKHYIQTLQGCDVTEAFIRDKAAKSASECKISTSREKNQSDQEDADYETVKYKQVYLDDEDTNDASENEEESDKASQTRLQGEDVSAQLTDQDCHGDDPHSLDENYDYSDDHENFSEDSEHDVDVKEQESAN</sequence>
<dbReference type="PANTHER" id="PTHR21501">
    <property type="entry name" value="PROTEIN FAM-161"/>
    <property type="match status" value="1"/>
</dbReference>
<accession>A0A3Q2D5X6</accession>
<comment type="subcellular location">
    <subcellularLocation>
        <location evidence="2">Cytoplasm</location>
        <location evidence="2">Cytoskeleton</location>
        <location evidence="2">Cilium basal body</location>
    </subcellularLocation>
    <subcellularLocation>
        <location evidence="1">Cytoplasm</location>
        <location evidence="1">Cytoskeleton</location>
        <location evidence="1">Microtubule organizing center</location>
        <location evidence="1">Centrosome</location>
        <location evidence="1">Centriole</location>
    </subcellularLocation>
</comment>
<dbReference type="GeneTree" id="ENSGT00940000157824"/>
<feature type="region of interest" description="Disordered" evidence="12">
    <location>
        <begin position="338"/>
        <end position="360"/>
    </location>
</feature>
<feature type="compositionally biased region" description="Acidic residues" evidence="12">
    <location>
        <begin position="692"/>
        <end position="707"/>
    </location>
</feature>
<dbReference type="GO" id="GO:0005929">
    <property type="term" value="C:cilium"/>
    <property type="evidence" value="ECO:0007669"/>
    <property type="project" value="TreeGrafter"/>
</dbReference>
<dbReference type="OrthoDB" id="2150121at2759"/>
<dbReference type="GO" id="GO:0005814">
    <property type="term" value="C:centriole"/>
    <property type="evidence" value="ECO:0007669"/>
    <property type="project" value="UniProtKB-SubCell"/>
</dbReference>
<keyword evidence="6" id="KW-0175">Coiled coil</keyword>
<keyword evidence="5" id="KW-0970">Cilium biogenesis/degradation</keyword>
<keyword evidence="8" id="KW-0206">Cytoskeleton</keyword>
<dbReference type="KEGG" id="cvg:107088636"/>
<feature type="compositionally biased region" description="Basic and acidic residues" evidence="12">
    <location>
        <begin position="727"/>
        <end position="750"/>
    </location>
</feature>
<name>A0A3Q2D5X6_CYPVA</name>
<evidence type="ECO:0000256" key="11">
    <source>
        <dbReference type="ARBA" id="ARBA00039949"/>
    </source>
</evidence>
<evidence type="ECO:0000313" key="14">
    <source>
        <dbReference type="Proteomes" id="UP000265020"/>
    </source>
</evidence>
<keyword evidence="7" id="KW-0969">Cilium</keyword>
<evidence type="ECO:0000256" key="1">
    <source>
        <dbReference type="ARBA" id="ARBA00004114"/>
    </source>
</evidence>
<dbReference type="Ensembl" id="ENSCVAT00000021702.1">
    <property type="protein sequence ID" value="ENSCVAP00000014011.1"/>
    <property type="gene ID" value="ENSCVAG00000016570.1"/>
</dbReference>
<feature type="compositionally biased region" description="Polar residues" evidence="12">
    <location>
        <begin position="211"/>
        <end position="220"/>
    </location>
</feature>
<evidence type="ECO:0000256" key="12">
    <source>
        <dbReference type="SAM" id="MobiDB-lite"/>
    </source>
</evidence>
<dbReference type="GeneID" id="107088636"/>
<dbReference type="AlphaFoldDB" id="A0A3Q2D5X6"/>
<dbReference type="RefSeq" id="XP_015236420.1">
    <property type="nucleotide sequence ID" value="XM_015380934.1"/>
</dbReference>
<evidence type="ECO:0000256" key="6">
    <source>
        <dbReference type="ARBA" id="ARBA00023054"/>
    </source>
</evidence>
<dbReference type="STRING" id="28743.ENSCVAP00000014011"/>
<keyword evidence="14" id="KW-1185">Reference proteome</keyword>
<feature type="region of interest" description="Disordered" evidence="12">
    <location>
        <begin position="406"/>
        <end position="436"/>
    </location>
</feature>
<keyword evidence="4" id="KW-0963">Cytoplasm</keyword>
<dbReference type="Pfam" id="PF10595">
    <property type="entry name" value="FAM161A_B"/>
    <property type="match status" value="1"/>
</dbReference>
<dbReference type="Proteomes" id="UP000265020">
    <property type="component" value="Unassembled WGS sequence"/>
</dbReference>
<evidence type="ECO:0000256" key="2">
    <source>
        <dbReference type="ARBA" id="ARBA00004120"/>
    </source>
</evidence>
<evidence type="ECO:0000256" key="9">
    <source>
        <dbReference type="ARBA" id="ARBA00023273"/>
    </source>
</evidence>
<feature type="region of interest" description="Disordered" evidence="12">
    <location>
        <begin position="660"/>
        <end position="767"/>
    </location>
</feature>
<dbReference type="GO" id="GO:0044782">
    <property type="term" value="P:cilium organization"/>
    <property type="evidence" value="ECO:0007669"/>
    <property type="project" value="TreeGrafter"/>
</dbReference>
<dbReference type="InterPro" id="IPR019579">
    <property type="entry name" value="FAM161A/B"/>
</dbReference>
<evidence type="ECO:0000256" key="3">
    <source>
        <dbReference type="ARBA" id="ARBA00006663"/>
    </source>
</evidence>
<evidence type="ECO:0000313" key="13">
    <source>
        <dbReference type="Ensembl" id="ENSCVAP00000014011.1"/>
    </source>
</evidence>
<evidence type="ECO:0000256" key="10">
    <source>
        <dbReference type="ARBA" id="ARBA00037165"/>
    </source>
</evidence>